<dbReference type="Gene3D" id="2.40.50.140">
    <property type="entry name" value="Nucleic acid-binding proteins"/>
    <property type="match status" value="1"/>
</dbReference>
<accession>A0A7Z7HPQ8</accession>
<dbReference type="InterPro" id="IPR002878">
    <property type="entry name" value="ChsH2_C"/>
</dbReference>
<dbReference type="Pfam" id="PF01796">
    <property type="entry name" value="OB_ChsH2_C"/>
    <property type="match status" value="1"/>
</dbReference>
<dbReference type="InterPro" id="IPR012340">
    <property type="entry name" value="NA-bd_OB-fold"/>
</dbReference>
<gene>
    <name evidence="2" type="ORF">SDENCHOL_10365</name>
</gene>
<sequence>MAQAGTVQAGGDVLRAGFEVGYTYTRLTGPVIGEFLAGLRDGQIKGIKGSNGKVICPPTEYDPVTAEELSEFVALPDTGTVQTWNWVNQPRPKHLLKKPFAWALIRIDGADTALLHMIDAGAEAKMKSGMKVKARWAAERKGFITDIECFEPA</sequence>
<reference evidence="2" key="1">
    <citation type="submission" date="2017-03" db="EMBL/GenBank/DDBJ databases">
        <authorList>
            <consortium name="AG Boll"/>
        </authorList>
    </citation>
    <scope>NUCLEOTIDE SEQUENCE [LARGE SCALE GENOMIC DNA]</scope>
    <source>
        <strain evidence="2">Chol</strain>
    </source>
</reference>
<proteinExistence type="predicted"/>
<dbReference type="SUPFAM" id="SSF50249">
    <property type="entry name" value="Nucleic acid-binding proteins"/>
    <property type="match status" value="1"/>
</dbReference>
<dbReference type="EMBL" id="LT837803">
    <property type="protein sequence ID" value="SMB21582.1"/>
    <property type="molecule type" value="Genomic_DNA"/>
</dbReference>
<dbReference type="Gene3D" id="6.10.30.10">
    <property type="match status" value="1"/>
</dbReference>
<evidence type="ECO:0000313" key="3">
    <source>
        <dbReference type="Proteomes" id="UP000242886"/>
    </source>
</evidence>
<dbReference type="PANTHER" id="PTHR34075:SF4">
    <property type="entry name" value="DUF35 DOMAIN-CONTAINING PROTEIN"/>
    <property type="match status" value="1"/>
</dbReference>
<protein>
    <recommendedName>
        <fullName evidence="1">ChsH2 C-terminal OB-fold domain-containing protein</fullName>
    </recommendedName>
</protein>
<name>A0A7Z7HPQ8_9PROT</name>
<organism evidence="2 3">
    <name type="scientific">Sterolibacterium denitrificans</name>
    <dbReference type="NCBI Taxonomy" id="157592"/>
    <lineage>
        <taxon>Bacteria</taxon>
        <taxon>Pseudomonadati</taxon>
        <taxon>Pseudomonadota</taxon>
        <taxon>Betaproteobacteria</taxon>
        <taxon>Nitrosomonadales</taxon>
        <taxon>Sterolibacteriaceae</taxon>
        <taxon>Sterolibacterium</taxon>
    </lineage>
</organism>
<evidence type="ECO:0000259" key="1">
    <source>
        <dbReference type="Pfam" id="PF01796"/>
    </source>
</evidence>
<evidence type="ECO:0000313" key="2">
    <source>
        <dbReference type="EMBL" id="SMB21582.1"/>
    </source>
</evidence>
<dbReference type="AlphaFoldDB" id="A0A7Z7HPQ8"/>
<feature type="domain" description="ChsH2 C-terminal OB-fold" evidence="1">
    <location>
        <begin position="73"/>
        <end position="136"/>
    </location>
</feature>
<keyword evidence="3" id="KW-1185">Reference proteome</keyword>
<dbReference type="RefSeq" id="WP_197706810.1">
    <property type="nucleotide sequence ID" value="NZ_LT837803.1"/>
</dbReference>
<dbReference type="Proteomes" id="UP000242886">
    <property type="component" value="Chromosome SDENCHOL"/>
</dbReference>
<dbReference type="InterPro" id="IPR052513">
    <property type="entry name" value="Thioester_dehydratase-like"/>
</dbReference>
<dbReference type="PANTHER" id="PTHR34075">
    <property type="entry name" value="BLR3430 PROTEIN"/>
    <property type="match status" value="1"/>
</dbReference>